<feature type="region of interest" description="Disordered" evidence="1">
    <location>
        <begin position="137"/>
        <end position="156"/>
    </location>
</feature>
<comment type="caution">
    <text evidence="2">The sequence shown here is derived from an EMBL/GenBank/DDBJ whole genome shotgun (WGS) entry which is preliminary data.</text>
</comment>
<dbReference type="EMBL" id="JACHJY010000002">
    <property type="protein sequence ID" value="MBB4981112.1"/>
    <property type="molecule type" value="Genomic_DNA"/>
</dbReference>
<protein>
    <submittedName>
        <fullName evidence="2">Uncharacterized protein</fullName>
    </submittedName>
</protein>
<feature type="compositionally biased region" description="Pro residues" evidence="1">
    <location>
        <begin position="147"/>
        <end position="156"/>
    </location>
</feature>
<keyword evidence="3" id="KW-1185">Reference proteome</keyword>
<proteinExistence type="predicted"/>
<evidence type="ECO:0000313" key="3">
    <source>
        <dbReference type="Proteomes" id="UP000582643"/>
    </source>
</evidence>
<gene>
    <name evidence="2" type="ORF">GGE06_002020</name>
</gene>
<evidence type="ECO:0000313" key="2">
    <source>
        <dbReference type="EMBL" id="MBB4981112.1"/>
    </source>
</evidence>
<reference evidence="2 3" key="1">
    <citation type="submission" date="2020-08" db="EMBL/GenBank/DDBJ databases">
        <title>Genomic Encyclopedia of Type Strains, Phase III (KMG-III): the genomes of soil and plant-associated and newly described type strains.</title>
        <authorList>
            <person name="Whitman W."/>
        </authorList>
    </citation>
    <scope>NUCLEOTIDE SEQUENCE [LARGE SCALE GENOMIC DNA]</scope>
    <source>
        <strain evidence="2 3">SFB5A</strain>
    </source>
</reference>
<name>A0A7W7TXC0_9ACTN</name>
<organism evidence="2 3">
    <name type="scientific">Streptomyces nymphaeiformis</name>
    <dbReference type="NCBI Taxonomy" id="2663842"/>
    <lineage>
        <taxon>Bacteria</taxon>
        <taxon>Bacillati</taxon>
        <taxon>Actinomycetota</taxon>
        <taxon>Actinomycetes</taxon>
        <taxon>Kitasatosporales</taxon>
        <taxon>Streptomycetaceae</taxon>
        <taxon>Streptomyces</taxon>
    </lineage>
</organism>
<dbReference type="RefSeq" id="WP_184930567.1">
    <property type="nucleotide sequence ID" value="NZ_JACHJY010000002.1"/>
</dbReference>
<evidence type="ECO:0000256" key="1">
    <source>
        <dbReference type="SAM" id="MobiDB-lite"/>
    </source>
</evidence>
<dbReference type="AlphaFoldDB" id="A0A7W7TXC0"/>
<accession>A0A7W7TXC0</accession>
<sequence length="409" mass="42235">MRGCSSGVPAAPDPATVASSPCGAADWGWDFDGAYSDWYGGHELGHTFGRRHPGFCGESPDDLQNHPFQKGQLADSPDTFVGFDVGDLALNLPMRVRPGVQWHDVMTYCDQQWISSYTYEAIRQRLMAEKALTAGAPVPEGSTATPAPLPEGAPAPLPVVPVAGSAGPAAPTGGRPDERFPQLSVTRAAAPEAGMIARAGGALAGAEQLVSVVGTVNLTRREGGIRFVNPVSPLAAQPAVSGEPGPNGETPVVLRIKQADGGAPREVPVPVKLASELAPGADRTGLVDAVVPVGPSPAAIELIVGGQVVDAFRAAGAPPALRTARHAGADNGAFGLALDFDEAPEPGRTFAAQVSTDDGVTWQTVGVGLKDPVIQVDHSQFRPGQQVQLRIISTNGFTSTVADIQQIQV</sequence>
<dbReference type="Proteomes" id="UP000582643">
    <property type="component" value="Unassembled WGS sequence"/>
</dbReference>